<evidence type="ECO:0000313" key="1">
    <source>
        <dbReference type="EMBL" id="EJK54160.1"/>
    </source>
</evidence>
<accession>K0RM01</accession>
<protein>
    <submittedName>
        <fullName evidence="1">Uncharacterized protein</fullName>
    </submittedName>
</protein>
<comment type="caution">
    <text evidence="1">The sequence shown here is derived from an EMBL/GenBank/DDBJ whole genome shotgun (WGS) entry which is preliminary data.</text>
</comment>
<dbReference type="AlphaFoldDB" id="K0RM01"/>
<dbReference type="EMBL" id="AGNL01036275">
    <property type="protein sequence ID" value="EJK54160.1"/>
    <property type="molecule type" value="Genomic_DNA"/>
</dbReference>
<evidence type="ECO:0000313" key="2">
    <source>
        <dbReference type="Proteomes" id="UP000266841"/>
    </source>
</evidence>
<organism evidence="1 2">
    <name type="scientific">Thalassiosira oceanica</name>
    <name type="common">Marine diatom</name>
    <dbReference type="NCBI Taxonomy" id="159749"/>
    <lineage>
        <taxon>Eukaryota</taxon>
        <taxon>Sar</taxon>
        <taxon>Stramenopiles</taxon>
        <taxon>Ochrophyta</taxon>
        <taxon>Bacillariophyta</taxon>
        <taxon>Coscinodiscophyceae</taxon>
        <taxon>Thalassiosirophycidae</taxon>
        <taxon>Thalassiosirales</taxon>
        <taxon>Thalassiosiraceae</taxon>
        <taxon>Thalassiosira</taxon>
    </lineage>
</organism>
<proteinExistence type="predicted"/>
<keyword evidence="2" id="KW-1185">Reference proteome</keyword>
<gene>
    <name evidence="1" type="ORF">THAOC_26276</name>
</gene>
<sequence length="99" mass="10579">SRGRVVCRMPCGVRYLVLVRVPQIATQAGEYESTVFRIQVHRSIGVRIPDRTMKPTLLTFAAVISAAAGFTAPSSGGVRMTTAISSTVEVAAPFAKGER</sequence>
<reference evidence="1 2" key="1">
    <citation type="journal article" date="2012" name="Genome Biol.">
        <title>Genome and low-iron response of an oceanic diatom adapted to chronic iron limitation.</title>
        <authorList>
            <person name="Lommer M."/>
            <person name="Specht M."/>
            <person name="Roy A.S."/>
            <person name="Kraemer L."/>
            <person name="Andreson R."/>
            <person name="Gutowska M.A."/>
            <person name="Wolf J."/>
            <person name="Bergner S.V."/>
            <person name="Schilhabel M.B."/>
            <person name="Klostermeier U.C."/>
            <person name="Beiko R.G."/>
            <person name="Rosenstiel P."/>
            <person name="Hippler M."/>
            <person name="Laroche J."/>
        </authorList>
    </citation>
    <scope>NUCLEOTIDE SEQUENCE [LARGE SCALE GENOMIC DNA]</scope>
    <source>
        <strain evidence="1 2">CCMP1005</strain>
    </source>
</reference>
<feature type="non-terminal residue" evidence="1">
    <location>
        <position position="1"/>
    </location>
</feature>
<name>K0RM01_THAOC</name>
<dbReference type="Proteomes" id="UP000266841">
    <property type="component" value="Unassembled WGS sequence"/>
</dbReference>